<protein>
    <recommendedName>
        <fullName evidence="7">G-protein coupled receptors family 3 profile domain-containing protein</fullName>
    </recommendedName>
</protein>
<feature type="transmembrane region" description="Helical" evidence="6">
    <location>
        <begin position="603"/>
        <end position="624"/>
    </location>
</feature>
<dbReference type="SUPFAM" id="SSF53850">
    <property type="entry name" value="Periplasmic binding protein-like II"/>
    <property type="match status" value="1"/>
</dbReference>
<dbReference type="InterPro" id="IPR006059">
    <property type="entry name" value="SBP"/>
</dbReference>
<gene>
    <name evidence="8" type="ORF">LDAN0322_LOCUS96</name>
</gene>
<feature type="coiled-coil region" evidence="5">
    <location>
        <begin position="947"/>
        <end position="981"/>
    </location>
</feature>
<name>A0A7S0KAQ3_9STRA</name>
<evidence type="ECO:0000256" key="4">
    <source>
        <dbReference type="ARBA" id="ARBA00023136"/>
    </source>
</evidence>
<reference evidence="8" key="1">
    <citation type="submission" date="2021-01" db="EMBL/GenBank/DDBJ databases">
        <authorList>
            <person name="Corre E."/>
            <person name="Pelletier E."/>
            <person name="Niang G."/>
            <person name="Scheremetjew M."/>
            <person name="Finn R."/>
            <person name="Kale V."/>
            <person name="Holt S."/>
            <person name="Cochrane G."/>
            <person name="Meng A."/>
            <person name="Brown T."/>
            <person name="Cohen L."/>
        </authorList>
    </citation>
    <scope>NUCLEOTIDE SEQUENCE</scope>
    <source>
        <strain evidence="8">B651</strain>
    </source>
</reference>
<keyword evidence="2 6" id="KW-0812">Transmembrane</keyword>
<keyword evidence="4 6" id="KW-0472">Membrane</keyword>
<dbReference type="Gene3D" id="3.40.190.10">
    <property type="entry name" value="Periplasmic binding protein-like II"/>
    <property type="match status" value="1"/>
</dbReference>
<proteinExistence type="predicted"/>
<keyword evidence="5" id="KW-0175">Coiled coil</keyword>
<keyword evidence="3 6" id="KW-1133">Transmembrane helix</keyword>
<evidence type="ECO:0000256" key="6">
    <source>
        <dbReference type="SAM" id="Phobius"/>
    </source>
</evidence>
<dbReference type="GO" id="GO:0004930">
    <property type="term" value="F:G protein-coupled receptor activity"/>
    <property type="evidence" value="ECO:0007669"/>
    <property type="project" value="InterPro"/>
</dbReference>
<feature type="domain" description="G-protein coupled receptors family 3 profile" evidence="7">
    <location>
        <begin position="673"/>
        <end position="867"/>
    </location>
</feature>
<evidence type="ECO:0000313" key="8">
    <source>
        <dbReference type="EMBL" id="CAD8573952.1"/>
    </source>
</evidence>
<dbReference type="EMBL" id="HBEU01000135">
    <property type="protein sequence ID" value="CAD8573952.1"/>
    <property type="molecule type" value="Transcribed_RNA"/>
</dbReference>
<evidence type="ECO:0000256" key="1">
    <source>
        <dbReference type="ARBA" id="ARBA00004141"/>
    </source>
</evidence>
<feature type="transmembrane region" description="Helical" evidence="6">
    <location>
        <begin position="640"/>
        <end position="660"/>
    </location>
</feature>
<sequence>MSGNATTVFPAMATQTPMYMHTSPSLEPALFSSGMPSFAFVNTTPSVAPYLLVPYETDLSTSSPSMYEGITVGVGGCKECECPEEEVEIRILAPEQFGFPEYLEDAVEDYESLRSNVKINITEKRFPVDLRAELVAEAESKSEKYTGYIYPAQETGTLTDNDALWDLNDFVRTSEELVWPDLLSFYRERLAVYDDKNDVDDVKLIPLDGDLLLLYYRKDLFEEYNMTAPRTWDEYTSAAKFFHGRDRWPNGEKILDHSGNEISLLGNCVPRRKACNINAYWSRLVLFSMTQYQGSSSGGLFDTMGEQMEPLLGDAMVETLLHLANQVRFDSEGQFSDSNGCLQHSREMFQAGKCAMTYNWGDQVERWTDIDDNVYDKFIKTTAVKRTPGSRKVYNRETLKLESCTMELCPYGVYEEGLGIVNYAPYAAFSGWAGSVNNNVDDRSKQETAKFIAYLSNTVNENQVQPSKTKSNAFQPYRLTQLDINEWGEDWEQKFAREFAINYTDALRVVDNGNTVIEDRFPNAYLVIDEFESHVEPYLKDVFDGVADEGKGNRMKIVNNLNETINTIVTDYGPDLFEIYQRSLGAYEITVEDKSYIGDDLRYVGYSACGLVMLLDVACVVWTIHEWRNRGTVVRASQPFLLLTMCLGIALMCFTVFPVSVDDSWASVDLCDVACIGAPWLYFTGFTLFFSAVFSKNWQSLHILANPDSPRSKRLKVSREDFCMHFTRFYAINVALLLAWTLLSPLEWKREILNETQISGILSIESYGMCRGDDLSTMFACLIFAVNFAFLVFSLYMSFKCSKIKLQYDENKWTSLSFIGFCQIWAVSAPIFILLIKSAETKAYFILQVGVIFTTSLAALALIFVPKFSYTRQHKEHILRIGTPNRSSGSITPGSSFVSQTSTRSIGENLNAIAIDETIRPQHQTPRRRSSFGIQVLSHPGKEPVELMKLKSRLEIHKIAIADATEKLDEAKRQLRALKATSYSFPGSDHVYMKPTISSATTANKVVTFGSGSTEESRDESGAYYSITG</sequence>
<evidence type="ECO:0000259" key="7">
    <source>
        <dbReference type="PROSITE" id="PS50259"/>
    </source>
</evidence>
<feature type="transmembrane region" description="Helical" evidence="6">
    <location>
        <begin position="680"/>
        <end position="701"/>
    </location>
</feature>
<dbReference type="Pfam" id="PF00003">
    <property type="entry name" value="7tm_3"/>
    <property type="match status" value="1"/>
</dbReference>
<organism evidence="8">
    <name type="scientific">Leptocylindrus aporus</name>
    <dbReference type="NCBI Taxonomy" id="1398097"/>
    <lineage>
        <taxon>Eukaryota</taxon>
        <taxon>Sar</taxon>
        <taxon>Stramenopiles</taxon>
        <taxon>Ochrophyta</taxon>
        <taxon>Bacillariophyta</taxon>
        <taxon>Coscinodiscophyceae</taxon>
        <taxon>Chaetocerotophycidae</taxon>
        <taxon>Leptocylindrales</taxon>
        <taxon>Leptocylindraceae</taxon>
        <taxon>Leptocylindrus</taxon>
    </lineage>
</organism>
<evidence type="ECO:0000256" key="2">
    <source>
        <dbReference type="ARBA" id="ARBA00022692"/>
    </source>
</evidence>
<evidence type="ECO:0000256" key="3">
    <source>
        <dbReference type="ARBA" id="ARBA00022989"/>
    </source>
</evidence>
<feature type="transmembrane region" description="Helical" evidence="6">
    <location>
        <begin position="775"/>
        <end position="796"/>
    </location>
</feature>
<accession>A0A7S0KAQ3</accession>
<dbReference type="PANTHER" id="PTHR43649">
    <property type="entry name" value="ARABINOSE-BINDING PROTEIN-RELATED"/>
    <property type="match status" value="1"/>
</dbReference>
<dbReference type="PANTHER" id="PTHR43649:SF12">
    <property type="entry name" value="DIACETYLCHITOBIOSE BINDING PROTEIN DASA"/>
    <property type="match status" value="1"/>
</dbReference>
<dbReference type="PROSITE" id="PS50259">
    <property type="entry name" value="G_PROTEIN_RECEP_F3_4"/>
    <property type="match status" value="1"/>
</dbReference>
<dbReference type="InterPro" id="IPR050490">
    <property type="entry name" value="Bact_solute-bd_prot1"/>
</dbReference>
<evidence type="ECO:0000256" key="5">
    <source>
        <dbReference type="SAM" id="Coils"/>
    </source>
</evidence>
<comment type="subcellular location">
    <subcellularLocation>
        <location evidence="1">Membrane</location>
        <topology evidence="1">Multi-pass membrane protein</topology>
    </subcellularLocation>
</comment>
<dbReference type="GO" id="GO:0016020">
    <property type="term" value="C:membrane"/>
    <property type="evidence" value="ECO:0007669"/>
    <property type="project" value="UniProtKB-SubCell"/>
</dbReference>
<dbReference type="Pfam" id="PF13416">
    <property type="entry name" value="SBP_bac_8"/>
    <property type="match status" value="1"/>
</dbReference>
<dbReference type="InterPro" id="IPR017978">
    <property type="entry name" value="GPCR_3_C"/>
</dbReference>
<dbReference type="CDD" id="cd15047">
    <property type="entry name" value="7tmC_GABA-B-like"/>
    <property type="match status" value="1"/>
</dbReference>
<feature type="transmembrane region" description="Helical" evidence="6">
    <location>
        <begin position="816"/>
        <end position="837"/>
    </location>
</feature>
<dbReference type="PRINTS" id="PR01176">
    <property type="entry name" value="GABABRECEPTR"/>
</dbReference>
<dbReference type="AlphaFoldDB" id="A0A7S0KAQ3"/>
<feature type="transmembrane region" description="Helical" evidence="6">
    <location>
        <begin position="843"/>
        <end position="865"/>
    </location>
</feature>